<evidence type="ECO:0000259" key="2">
    <source>
        <dbReference type="SMART" id="SM00406"/>
    </source>
</evidence>
<evidence type="ECO:0000313" key="4">
    <source>
        <dbReference type="Proteomes" id="UP000694547"/>
    </source>
</evidence>
<keyword evidence="4" id="KW-1185">Reference proteome</keyword>
<dbReference type="GeneTree" id="ENSGT00940000153520"/>
<name>A0A8C8UKI4_PERMB</name>
<sequence>MAWTPLTFMILSYCTGSFSQSVLIQPPSISEALESTARLTCTLRSGISVAGKNIYKQMQGSSPWFFLRYYSDSNMQLGPGVTNRISGSKDTSQNAANLLISELQADDEADYYCVISESNVSHSDTGRWGSKA</sequence>
<feature type="chain" id="PRO_5034935495" description="Immunoglobulin V-set domain-containing protein" evidence="1">
    <location>
        <begin position="20"/>
        <end position="132"/>
    </location>
</feature>
<dbReference type="InterPro" id="IPR050150">
    <property type="entry name" value="IgV_Light_Chain"/>
</dbReference>
<keyword evidence="1" id="KW-0732">Signal</keyword>
<reference evidence="3" key="3">
    <citation type="submission" date="2025-09" db="UniProtKB">
        <authorList>
            <consortium name="Ensembl"/>
        </authorList>
    </citation>
    <scope>IDENTIFICATION</scope>
</reference>
<dbReference type="Proteomes" id="UP000694547">
    <property type="component" value="Chromosome 12"/>
</dbReference>
<evidence type="ECO:0000313" key="3">
    <source>
        <dbReference type="Ensembl" id="ENSPEMP00000030698.1"/>
    </source>
</evidence>
<reference evidence="3 4" key="1">
    <citation type="submission" date="2018-10" db="EMBL/GenBank/DDBJ databases">
        <title>Improved assembly of the deer mouse Peromyscus maniculatus genome.</title>
        <authorList>
            <person name="Lassance J.-M."/>
            <person name="Hoekstra H.E."/>
        </authorList>
    </citation>
    <scope>NUCLEOTIDE SEQUENCE [LARGE SCALE GENOMIC DNA]</scope>
</reference>
<protein>
    <recommendedName>
        <fullName evidence="2">Immunoglobulin V-set domain-containing protein</fullName>
    </recommendedName>
</protein>
<reference evidence="3" key="2">
    <citation type="submission" date="2025-08" db="UniProtKB">
        <authorList>
            <consortium name="Ensembl"/>
        </authorList>
    </citation>
    <scope>IDENTIFICATION</scope>
</reference>
<organism evidence="3 4">
    <name type="scientific">Peromyscus maniculatus bairdii</name>
    <name type="common">Prairie deer mouse</name>
    <dbReference type="NCBI Taxonomy" id="230844"/>
    <lineage>
        <taxon>Eukaryota</taxon>
        <taxon>Metazoa</taxon>
        <taxon>Chordata</taxon>
        <taxon>Craniata</taxon>
        <taxon>Vertebrata</taxon>
        <taxon>Euteleostomi</taxon>
        <taxon>Mammalia</taxon>
        <taxon>Eutheria</taxon>
        <taxon>Euarchontoglires</taxon>
        <taxon>Glires</taxon>
        <taxon>Rodentia</taxon>
        <taxon>Myomorpha</taxon>
        <taxon>Muroidea</taxon>
        <taxon>Cricetidae</taxon>
        <taxon>Neotominae</taxon>
        <taxon>Peromyscus</taxon>
    </lineage>
</organism>
<feature type="signal peptide" evidence="1">
    <location>
        <begin position="1"/>
        <end position="19"/>
    </location>
</feature>
<dbReference type="PANTHER" id="PTHR23267">
    <property type="entry name" value="IMMUNOGLOBULIN LIGHT CHAIN"/>
    <property type="match status" value="1"/>
</dbReference>
<dbReference type="InterPro" id="IPR013783">
    <property type="entry name" value="Ig-like_fold"/>
</dbReference>
<dbReference type="Gene3D" id="2.60.40.10">
    <property type="entry name" value="Immunoglobulins"/>
    <property type="match status" value="1"/>
</dbReference>
<dbReference type="InterPro" id="IPR013106">
    <property type="entry name" value="Ig_V-set"/>
</dbReference>
<proteinExistence type="predicted"/>
<feature type="domain" description="Immunoglobulin V-set" evidence="2">
    <location>
        <begin position="36"/>
        <end position="115"/>
    </location>
</feature>
<dbReference type="SUPFAM" id="SSF48726">
    <property type="entry name" value="Immunoglobulin"/>
    <property type="match status" value="1"/>
</dbReference>
<dbReference type="Ensembl" id="ENSPEMT00000040110.1">
    <property type="protein sequence ID" value="ENSPEMP00000030698.1"/>
    <property type="gene ID" value="ENSPEMG00000027648.1"/>
</dbReference>
<evidence type="ECO:0000256" key="1">
    <source>
        <dbReference type="SAM" id="SignalP"/>
    </source>
</evidence>
<dbReference type="SMART" id="SM00406">
    <property type="entry name" value="IGv"/>
    <property type="match status" value="1"/>
</dbReference>
<dbReference type="Pfam" id="PF07686">
    <property type="entry name" value="V-set"/>
    <property type="match status" value="1"/>
</dbReference>
<dbReference type="AlphaFoldDB" id="A0A8C8UKI4"/>
<accession>A0A8C8UKI4</accession>
<dbReference type="InterPro" id="IPR036179">
    <property type="entry name" value="Ig-like_dom_sf"/>
</dbReference>